<dbReference type="PROSITE" id="PS51371">
    <property type="entry name" value="CBS"/>
    <property type="match status" value="4"/>
</dbReference>
<dbReference type="InterPro" id="IPR046342">
    <property type="entry name" value="CBS_dom_sf"/>
</dbReference>
<dbReference type="PROSITE" id="PS50112">
    <property type="entry name" value="PAS"/>
    <property type="match status" value="1"/>
</dbReference>
<dbReference type="EMBL" id="VTOX01000004">
    <property type="protein sequence ID" value="NKE66942.1"/>
    <property type="molecule type" value="Genomic_DNA"/>
</dbReference>
<keyword evidence="6" id="KW-1185">Reference proteome</keyword>
<evidence type="ECO:0000313" key="6">
    <source>
        <dbReference type="Proteomes" id="UP000521868"/>
    </source>
</evidence>
<dbReference type="CDD" id="cd02205">
    <property type="entry name" value="CBS_pair_SF"/>
    <property type="match status" value="1"/>
</dbReference>
<dbReference type="AlphaFoldDB" id="A0A7X6DGV9"/>
<dbReference type="SUPFAM" id="SSF54631">
    <property type="entry name" value="CBS-domain pair"/>
    <property type="match status" value="2"/>
</dbReference>
<reference evidence="5 6" key="1">
    <citation type="journal article" date="2020" name="Nature">
        <title>Bacterial chemolithoautotrophy via manganese oxidation.</title>
        <authorList>
            <person name="Yu H."/>
            <person name="Leadbetter J.R."/>
        </authorList>
    </citation>
    <scope>NUCLEOTIDE SEQUENCE [LARGE SCALE GENOMIC DNA]</scope>
    <source>
        <strain evidence="5 6">RBP-1</strain>
    </source>
</reference>
<sequence>MACNSPPPIRRRTRGMNIHRKLISAVMTKQVCQVRVDQPASHALDLMQSHHVSSVLVIENDLILGIITERDIVRALNADNRRLKDFSCADLMQAPVLTVGARTRCLDAYHLMAGRGIRHLAVTDEAGHVLGIASEGDVMRNFGIEYYMNFKDVAHVMSKTFCRLPPTASVGAALREMVQQHQSCVIVVDPQGRPAGVLTERDVVRLSNEHPHPQEMLLADAMHAPVMSVKPGRRLHAAVKMMEDAHIRRLVVVDEHGVACGLLTHHEIARGLEGDYVTYLKEIVELQARHLQQAAQAIDEKLLFANILRSVTGTAVLASDLEYRISYATPSIAEVLGLRMEDVGGRDIRDTLKRVGWGSAEHSLSEENVGRGARHYVVATGTGKTDFQVSVLLDAQNDPRGYLVLAQRA</sequence>
<dbReference type="PANTHER" id="PTHR43080:SF2">
    <property type="entry name" value="CBS DOMAIN-CONTAINING PROTEIN"/>
    <property type="match status" value="1"/>
</dbReference>
<name>A0A7X6DGV9_9BURK</name>
<feature type="domain" description="CBS" evidence="4">
    <location>
        <begin position="222"/>
        <end position="282"/>
    </location>
</feature>
<dbReference type="Gene3D" id="3.10.580.10">
    <property type="entry name" value="CBS-domain"/>
    <property type="match status" value="2"/>
</dbReference>
<evidence type="ECO:0000259" key="3">
    <source>
        <dbReference type="PROSITE" id="PS50112"/>
    </source>
</evidence>
<evidence type="ECO:0000313" key="5">
    <source>
        <dbReference type="EMBL" id="NKE66942.1"/>
    </source>
</evidence>
<comment type="caution">
    <text evidence="5">The sequence shown here is derived from an EMBL/GenBank/DDBJ whole genome shotgun (WGS) entry which is preliminary data.</text>
</comment>
<feature type="domain" description="CBS" evidence="4">
    <location>
        <begin position="27"/>
        <end position="83"/>
    </location>
</feature>
<dbReference type="PANTHER" id="PTHR43080">
    <property type="entry name" value="CBS DOMAIN-CONTAINING PROTEIN CBSX3, MITOCHONDRIAL"/>
    <property type="match status" value="1"/>
</dbReference>
<organism evidence="5 6">
    <name type="scientific">Ramlibacter lithotrophicus</name>
    <dbReference type="NCBI Taxonomy" id="2606681"/>
    <lineage>
        <taxon>Bacteria</taxon>
        <taxon>Pseudomonadati</taxon>
        <taxon>Pseudomonadota</taxon>
        <taxon>Betaproteobacteria</taxon>
        <taxon>Burkholderiales</taxon>
        <taxon>Comamonadaceae</taxon>
        <taxon>Ramlibacter</taxon>
    </lineage>
</organism>
<dbReference type="InterPro" id="IPR051257">
    <property type="entry name" value="Diverse_CBS-Domain"/>
</dbReference>
<evidence type="ECO:0000256" key="2">
    <source>
        <dbReference type="PROSITE-ProRule" id="PRU00703"/>
    </source>
</evidence>
<feature type="domain" description="CBS" evidence="4">
    <location>
        <begin position="157"/>
        <end position="215"/>
    </location>
</feature>
<proteinExistence type="predicted"/>
<dbReference type="Pfam" id="PF00571">
    <property type="entry name" value="CBS"/>
    <property type="match status" value="4"/>
</dbReference>
<dbReference type="InterPro" id="IPR000014">
    <property type="entry name" value="PAS"/>
</dbReference>
<evidence type="ECO:0000259" key="4">
    <source>
        <dbReference type="PROSITE" id="PS51371"/>
    </source>
</evidence>
<keyword evidence="1 2" id="KW-0129">CBS domain</keyword>
<dbReference type="Proteomes" id="UP000521868">
    <property type="component" value="Unassembled WGS sequence"/>
</dbReference>
<dbReference type="SMART" id="SM00116">
    <property type="entry name" value="CBS"/>
    <property type="match status" value="4"/>
</dbReference>
<dbReference type="InterPro" id="IPR000644">
    <property type="entry name" value="CBS_dom"/>
</dbReference>
<accession>A0A7X6DGV9</accession>
<feature type="domain" description="PAS" evidence="3">
    <location>
        <begin position="300"/>
        <end position="346"/>
    </location>
</feature>
<gene>
    <name evidence="5" type="ORF">RAMLITH_14015</name>
</gene>
<feature type="domain" description="CBS" evidence="4">
    <location>
        <begin position="92"/>
        <end position="153"/>
    </location>
</feature>
<dbReference type="SUPFAM" id="SSF55785">
    <property type="entry name" value="PYP-like sensor domain (PAS domain)"/>
    <property type="match status" value="1"/>
</dbReference>
<dbReference type="InterPro" id="IPR035965">
    <property type="entry name" value="PAS-like_dom_sf"/>
</dbReference>
<protein>
    <submittedName>
        <fullName evidence="5">CBS domain-containing protein</fullName>
    </submittedName>
</protein>
<evidence type="ECO:0000256" key="1">
    <source>
        <dbReference type="ARBA" id="ARBA00023122"/>
    </source>
</evidence>